<reference evidence="1 2" key="1">
    <citation type="submission" date="2023-11" db="EMBL/GenBank/DDBJ databases">
        <title>From the Deep-Sea to the Surface: Bacterial Genomes Isolated from the Moytirra Hydrothermal Vent Plume.</title>
        <authorList>
            <person name="Major S.R."/>
        </authorList>
    </citation>
    <scope>NUCLEOTIDE SEQUENCE [LARGE SCALE GENOMIC DNA]</scope>
    <source>
        <strain evidence="1 2">OXR-9</strain>
        <plasmid evidence="1 2">unnamed05</plasmid>
    </source>
</reference>
<evidence type="ECO:0000313" key="1">
    <source>
        <dbReference type="EMBL" id="WPZ23947.1"/>
    </source>
</evidence>
<accession>A0ABZ0V528</accession>
<keyword evidence="1" id="KW-0614">Plasmid</keyword>
<keyword evidence="2" id="KW-1185">Reference proteome</keyword>
<organism evidence="1 2">
    <name type="scientific">Sulfitobacter faviae</name>
    <dbReference type="NCBI Taxonomy" id="1775881"/>
    <lineage>
        <taxon>Bacteria</taxon>
        <taxon>Pseudomonadati</taxon>
        <taxon>Pseudomonadota</taxon>
        <taxon>Alphaproteobacteria</taxon>
        <taxon>Rhodobacterales</taxon>
        <taxon>Roseobacteraceae</taxon>
        <taxon>Sulfitobacter</taxon>
    </lineage>
</organism>
<sequence>MTVKQATQSVIDRTMTRTTRSTFANLSSIPGESLPFFGIAIVLAATTYELKAACDSMVDLYDLQVALDPDTARSDDRSAVCALEVPTKQEVWSSIKESPKEAWEGSISTLENVADGVKKIETPDFGGAWHRFASWIGDRL</sequence>
<protein>
    <submittedName>
        <fullName evidence="1">Uncharacterized protein</fullName>
    </submittedName>
</protein>
<evidence type="ECO:0000313" key="2">
    <source>
        <dbReference type="Proteomes" id="UP001326567"/>
    </source>
</evidence>
<dbReference type="RefSeq" id="WP_322330101.1">
    <property type="nucleotide sequence ID" value="NZ_CP139730.1"/>
</dbReference>
<geneLocation type="plasmid" evidence="1 2">
    <name>unnamed05</name>
</geneLocation>
<gene>
    <name evidence="1" type="ORF">T7987_19190</name>
</gene>
<dbReference type="EMBL" id="CP139730">
    <property type="protein sequence ID" value="WPZ23947.1"/>
    <property type="molecule type" value="Genomic_DNA"/>
</dbReference>
<dbReference type="Proteomes" id="UP001326567">
    <property type="component" value="Plasmid unnamed05"/>
</dbReference>
<proteinExistence type="predicted"/>
<name>A0ABZ0V528_9RHOB</name>